<comment type="caution">
    <text evidence="2">The sequence shown here is derived from an EMBL/GenBank/DDBJ whole genome shotgun (WGS) entry which is preliminary data.</text>
</comment>
<dbReference type="AlphaFoldDB" id="A0A226E0G8"/>
<evidence type="ECO:0000313" key="3">
    <source>
        <dbReference type="Proteomes" id="UP000198287"/>
    </source>
</evidence>
<keyword evidence="2" id="KW-0808">Transferase</keyword>
<dbReference type="EMBL" id="LNIX01000009">
    <property type="protein sequence ID" value="OXA49966.1"/>
    <property type="molecule type" value="Genomic_DNA"/>
</dbReference>
<dbReference type="OrthoDB" id="6051279at2759"/>
<evidence type="ECO:0000313" key="2">
    <source>
        <dbReference type="EMBL" id="OXA49966.1"/>
    </source>
</evidence>
<keyword evidence="3" id="KW-1185">Reference proteome</keyword>
<evidence type="ECO:0000256" key="1">
    <source>
        <dbReference type="SAM" id="MobiDB-lite"/>
    </source>
</evidence>
<dbReference type="Proteomes" id="UP000198287">
    <property type="component" value="Unassembled WGS sequence"/>
</dbReference>
<reference evidence="2 3" key="1">
    <citation type="submission" date="2015-12" db="EMBL/GenBank/DDBJ databases">
        <title>The genome of Folsomia candida.</title>
        <authorList>
            <person name="Faddeeva A."/>
            <person name="Derks M.F."/>
            <person name="Anvar Y."/>
            <person name="Smit S."/>
            <person name="Van Straalen N."/>
            <person name="Roelofs D."/>
        </authorList>
    </citation>
    <scope>NUCLEOTIDE SEQUENCE [LARGE SCALE GENOMIC DNA]</scope>
    <source>
        <strain evidence="2 3">VU population</strain>
        <tissue evidence="2">Whole body</tissue>
    </source>
</reference>
<name>A0A226E0G8_FOLCA</name>
<proteinExistence type="predicted"/>
<dbReference type="GO" id="GO:0032259">
    <property type="term" value="P:methylation"/>
    <property type="evidence" value="ECO:0007669"/>
    <property type="project" value="UniProtKB-KW"/>
</dbReference>
<accession>A0A226E0G8</accession>
<organism evidence="2 3">
    <name type="scientific">Folsomia candida</name>
    <name type="common">Springtail</name>
    <dbReference type="NCBI Taxonomy" id="158441"/>
    <lineage>
        <taxon>Eukaryota</taxon>
        <taxon>Metazoa</taxon>
        <taxon>Ecdysozoa</taxon>
        <taxon>Arthropoda</taxon>
        <taxon>Hexapoda</taxon>
        <taxon>Collembola</taxon>
        <taxon>Entomobryomorpha</taxon>
        <taxon>Isotomoidea</taxon>
        <taxon>Isotomidae</taxon>
        <taxon>Proisotominae</taxon>
        <taxon>Folsomia</taxon>
    </lineage>
</organism>
<protein>
    <submittedName>
        <fullName evidence="2">tRNA/tmRNA (Uracil-C(5))-methyltransferase</fullName>
    </submittedName>
</protein>
<gene>
    <name evidence="2" type="ORF">Fcan01_15249</name>
</gene>
<feature type="region of interest" description="Disordered" evidence="1">
    <location>
        <begin position="1"/>
        <end position="22"/>
    </location>
</feature>
<keyword evidence="2" id="KW-0489">Methyltransferase</keyword>
<dbReference type="GO" id="GO:0008168">
    <property type="term" value="F:methyltransferase activity"/>
    <property type="evidence" value="ECO:0007669"/>
    <property type="project" value="UniProtKB-KW"/>
</dbReference>
<sequence length="109" mass="12079">MMSKAAQSVPGPSHVAGNTSHRVIAATDPTTSAISTEKMAATLEKVRHWVQIRRKSFAPNITAPISEESFRIGCYLRTLDNALDDIIYVLDDKIRRGFPIEKRGRKGVN</sequence>